<name>A0A6A4RPU5_SCOMX</name>
<organism evidence="2 3">
    <name type="scientific">Scophthalmus maximus</name>
    <name type="common">Turbot</name>
    <name type="synonym">Psetta maxima</name>
    <dbReference type="NCBI Taxonomy" id="52904"/>
    <lineage>
        <taxon>Eukaryota</taxon>
        <taxon>Metazoa</taxon>
        <taxon>Chordata</taxon>
        <taxon>Craniata</taxon>
        <taxon>Vertebrata</taxon>
        <taxon>Euteleostomi</taxon>
        <taxon>Actinopterygii</taxon>
        <taxon>Neopterygii</taxon>
        <taxon>Teleostei</taxon>
        <taxon>Neoteleostei</taxon>
        <taxon>Acanthomorphata</taxon>
        <taxon>Carangaria</taxon>
        <taxon>Pleuronectiformes</taxon>
        <taxon>Pleuronectoidei</taxon>
        <taxon>Scophthalmidae</taxon>
        <taxon>Scophthalmus</taxon>
    </lineage>
</organism>
<dbReference type="Proteomes" id="UP000438429">
    <property type="component" value="Unassembled WGS sequence"/>
</dbReference>
<proteinExistence type="predicted"/>
<gene>
    <name evidence="2" type="ORF">F2P81_026376</name>
</gene>
<feature type="region of interest" description="Disordered" evidence="1">
    <location>
        <begin position="1"/>
        <end position="26"/>
    </location>
</feature>
<dbReference type="EMBL" id="VEVO01012318">
    <property type="protein sequence ID" value="KAF0021371.1"/>
    <property type="molecule type" value="Genomic_DNA"/>
</dbReference>
<comment type="caution">
    <text evidence="2">The sequence shown here is derived from an EMBL/GenBank/DDBJ whole genome shotgun (WGS) entry which is preliminary data.</text>
</comment>
<accession>A0A6A4RPU5</accession>
<sequence>MTSITSLFRTKKSQGHISNGIPADKLGFDDAEEENLESDLGRVGNHAFARMEGDVDKQRKLILQGQMSDAAVQKQHQRK</sequence>
<reference evidence="2 3" key="1">
    <citation type="submission" date="2019-06" db="EMBL/GenBank/DDBJ databases">
        <title>Draft genomes of female and male turbot (Scophthalmus maximus).</title>
        <authorList>
            <person name="Xu H."/>
            <person name="Xu X.-W."/>
            <person name="Shao C."/>
            <person name="Chen S."/>
        </authorList>
    </citation>
    <scope>NUCLEOTIDE SEQUENCE [LARGE SCALE GENOMIC DNA]</scope>
    <source>
        <strain evidence="2">Ysfricsl-2016a</strain>
        <tissue evidence="2">Blood</tissue>
    </source>
</reference>
<dbReference type="AlphaFoldDB" id="A0A6A4RPU5"/>
<evidence type="ECO:0000256" key="1">
    <source>
        <dbReference type="SAM" id="MobiDB-lite"/>
    </source>
</evidence>
<evidence type="ECO:0000313" key="2">
    <source>
        <dbReference type="EMBL" id="KAF0021371.1"/>
    </source>
</evidence>
<protein>
    <submittedName>
        <fullName evidence="2">Uncharacterized protein</fullName>
    </submittedName>
</protein>
<evidence type="ECO:0000313" key="3">
    <source>
        <dbReference type="Proteomes" id="UP000438429"/>
    </source>
</evidence>